<proteinExistence type="predicted"/>
<evidence type="ECO:0000313" key="2">
    <source>
        <dbReference type="EMBL" id="NYZ64643.1"/>
    </source>
</evidence>
<feature type="transmembrane region" description="Helical" evidence="1">
    <location>
        <begin position="31"/>
        <end position="53"/>
    </location>
</feature>
<reference evidence="2 3" key="1">
    <citation type="submission" date="2020-07" db="EMBL/GenBank/DDBJ databases">
        <title>Endozoicomonas sp. nov., isolated from sediment.</title>
        <authorList>
            <person name="Gu T."/>
        </authorList>
    </citation>
    <scope>NUCLEOTIDE SEQUENCE [LARGE SCALE GENOMIC DNA]</scope>
    <source>
        <strain evidence="2 3">SM1973</strain>
    </source>
</reference>
<name>A0A853HTN8_9GAMM</name>
<keyword evidence="1" id="KW-0472">Membrane</keyword>
<organism evidence="2 3">
    <name type="scientific">Spartinivicinus marinus</name>
    <dbReference type="NCBI Taxonomy" id="2994442"/>
    <lineage>
        <taxon>Bacteria</taxon>
        <taxon>Pseudomonadati</taxon>
        <taxon>Pseudomonadota</taxon>
        <taxon>Gammaproteobacteria</taxon>
        <taxon>Oceanospirillales</taxon>
        <taxon>Zooshikellaceae</taxon>
        <taxon>Spartinivicinus</taxon>
    </lineage>
</organism>
<evidence type="ECO:0000256" key="1">
    <source>
        <dbReference type="SAM" id="Phobius"/>
    </source>
</evidence>
<dbReference type="EMBL" id="JACCKB010000001">
    <property type="protein sequence ID" value="NYZ64643.1"/>
    <property type="molecule type" value="Genomic_DNA"/>
</dbReference>
<dbReference type="RefSeq" id="WP_180566660.1">
    <property type="nucleotide sequence ID" value="NZ_JACCKB010000001.1"/>
</dbReference>
<sequence>MVVIAVLIFTANVYATFVVAKTYFEIKQRRLYQILFIWLVPVIGAALAIYLNLEEYFEQKRSTQIGNSPNITDAQAVTFAIGSDR</sequence>
<gene>
    <name evidence="2" type="ORF">H0A36_01400</name>
</gene>
<comment type="caution">
    <text evidence="2">The sequence shown here is derived from an EMBL/GenBank/DDBJ whole genome shotgun (WGS) entry which is preliminary data.</text>
</comment>
<keyword evidence="1" id="KW-1133">Transmembrane helix</keyword>
<dbReference type="Proteomes" id="UP000569732">
    <property type="component" value="Unassembled WGS sequence"/>
</dbReference>
<protein>
    <submittedName>
        <fullName evidence="2">Uncharacterized protein</fullName>
    </submittedName>
</protein>
<dbReference type="AlphaFoldDB" id="A0A853HTN8"/>
<keyword evidence="3" id="KW-1185">Reference proteome</keyword>
<evidence type="ECO:0000313" key="3">
    <source>
        <dbReference type="Proteomes" id="UP000569732"/>
    </source>
</evidence>
<keyword evidence="1" id="KW-0812">Transmembrane</keyword>
<accession>A0A853HTN8</accession>